<evidence type="ECO:0000313" key="3">
    <source>
        <dbReference type="Proteomes" id="UP000189462"/>
    </source>
</evidence>
<dbReference type="InterPro" id="IPR018647">
    <property type="entry name" value="SLFN_3-like_DNA/RNA_helicase"/>
</dbReference>
<organism evidence="2 3">
    <name type="scientific">Thioalkalivibrio denitrificans</name>
    <dbReference type="NCBI Taxonomy" id="108003"/>
    <lineage>
        <taxon>Bacteria</taxon>
        <taxon>Pseudomonadati</taxon>
        <taxon>Pseudomonadota</taxon>
        <taxon>Gammaproteobacteria</taxon>
        <taxon>Chromatiales</taxon>
        <taxon>Ectothiorhodospiraceae</taxon>
        <taxon>Thioalkalivibrio</taxon>
    </lineage>
</organism>
<evidence type="ECO:0000259" key="1">
    <source>
        <dbReference type="Pfam" id="PF09848"/>
    </source>
</evidence>
<dbReference type="SUPFAM" id="SSF52540">
    <property type="entry name" value="P-loop containing nucleoside triphosphate hydrolases"/>
    <property type="match status" value="1"/>
</dbReference>
<dbReference type="InterPro" id="IPR039418">
    <property type="entry name" value="LexA-like"/>
</dbReference>
<protein>
    <submittedName>
        <fullName evidence="2">AAA family ATPase</fullName>
    </submittedName>
</protein>
<dbReference type="SUPFAM" id="SSF51306">
    <property type="entry name" value="LexA/Signal peptidase"/>
    <property type="match status" value="1"/>
</dbReference>
<comment type="caution">
    <text evidence="2">The sequence shown here is derived from an EMBL/GenBank/DDBJ whole genome shotgun (WGS) entry which is preliminary data.</text>
</comment>
<feature type="domain" description="Schlafen group 3-like DNA/RNA helicase" evidence="1">
    <location>
        <begin position="260"/>
        <end position="605"/>
    </location>
</feature>
<sequence length="794" mass="89613">MLIYTANKDQFVRDVLHNEIDDRILGKMQACGLGGVSPAELASWRNSMQFMKNILDVRDVPDDAGVAIEYVIPQTGKRIDFILTGQNIEGQDTALIVELKQWETVEETHKDGIVRTFLGGSRREVPHPSYQAWSYAALLNDFNEAVEVHRINLKACAYLHNCVSDAVNSHFYRDHLERAPAFVKKDTERLRSFICQHVRRGDHNRIIYTIENGRIRPSKSLADHLASLLKGNREFLMIDDQKLVYESALEVAALGQTGRKQVLIVEGGPGTGKSVVAINLLVELIQRGLIAHYVTRNAAPRAVYETKLTGHFRRSHIGNLFKGSGAYHDAPANSLDVLIVDEAHRLNERSGMFQNLGINQVMEIIRASRTSIFFLDEDQRVTWKDIGSRQEIEHWARSEDTTVHRAVLRSQFRCNGSDGYLAWLDQALQIRDTANPDLDDLDYAVEVADSPTELHNRIRSLNESTNRARLVAGYCWDWISKKDPKKLDIEFPEHGFAMRWNLDKDGPLWIMQPESVNEIGCIHTCQGLELDHVGVIIGPDLIARNGRLIAQPEGRSRMDSSIKGYKTDRKKNAVEADAKAAAIIKNTYRTLMSRGTKGCLIWSCDAETNEYFKALLKRPHQPPINLPQEAADIPFRIIPEDEVQPFVNAVPLFDFHAAAGNFSEHQSVSGYQWVELPSYISPSPGMFVLQVIGESMNRRVPNGSWCLFEAPHGGTRQGKVVLVQHHDIQDPDTGATFTIKRYDSSKRSDPDTEWQHDQIILHPDSYDAGYQPIVLEDDSINELRVVGVLKAVLQ</sequence>
<accession>A0A1V3ND49</accession>
<proteinExistence type="predicted"/>
<dbReference type="EMBL" id="MVBK01000091">
    <property type="protein sequence ID" value="OOG22792.1"/>
    <property type="molecule type" value="Genomic_DNA"/>
</dbReference>
<reference evidence="2 3" key="1">
    <citation type="submission" date="2017-02" db="EMBL/GenBank/DDBJ databases">
        <title>Genomic diversity within the haloalkaliphilic genus Thioalkalivibrio.</title>
        <authorList>
            <person name="Ahn A.-C."/>
            <person name="Meier-Kolthoff J."/>
            <person name="Overmars L."/>
            <person name="Richter M."/>
            <person name="Woyke T."/>
            <person name="Sorokin D.Y."/>
            <person name="Muyzer G."/>
        </authorList>
    </citation>
    <scope>NUCLEOTIDE SEQUENCE [LARGE SCALE GENOMIC DNA]</scope>
    <source>
        <strain evidence="2 3">ALJD</strain>
    </source>
</reference>
<name>A0A1V3ND49_9GAMM</name>
<dbReference type="Pfam" id="PF09848">
    <property type="entry name" value="SLFN-g3_helicase"/>
    <property type="match status" value="1"/>
</dbReference>
<dbReference type="InterPro" id="IPR036286">
    <property type="entry name" value="LexA/Signal_pep-like_sf"/>
</dbReference>
<dbReference type="Gene3D" id="3.40.50.300">
    <property type="entry name" value="P-loop containing nucleotide triphosphate hydrolases"/>
    <property type="match status" value="1"/>
</dbReference>
<dbReference type="OrthoDB" id="3193269at2"/>
<dbReference type="Proteomes" id="UP000189462">
    <property type="component" value="Unassembled WGS sequence"/>
</dbReference>
<dbReference type="Gene3D" id="2.10.109.10">
    <property type="entry name" value="Umud Fragment, subunit A"/>
    <property type="match status" value="1"/>
</dbReference>
<keyword evidence="3" id="KW-1185">Reference proteome</keyword>
<dbReference type="RefSeq" id="WP_077279786.1">
    <property type="nucleotide sequence ID" value="NZ_MVBK01000091.1"/>
</dbReference>
<dbReference type="AlphaFoldDB" id="A0A1V3ND49"/>
<dbReference type="STRING" id="108003.B1C78_14045"/>
<evidence type="ECO:0000313" key="2">
    <source>
        <dbReference type="EMBL" id="OOG22792.1"/>
    </source>
</evidence>
<dbReference type="InterPro" id="IPR027417">
    <property type="entry name" value="P-loop_NTPase"/>
</dbReference>
<gene>
    <name evidence="2" type="ORF">B1C78_14045</name>
</gene>
<dbReference type="CDD" id="cd06529">
    <property type="entry name" value="S24_LexA-like"/>
    <property type="match status" value="1"/>
</dbReference>